<feature type="compositionally biased region" description="Low complexity" evidence="1">
    <location>
        <begin position="165"/>
        <end position="178"/>
    </location>
</feature>
<keyword evidence="2" id="KW-1133">Transmembrane helix</keyword>
<evidence type="ECO:0000256" key="2">
    <source>
        <dbReference type="SAM" id="Phobius"/>
    </source>
</evidence>
<dbReference type="RefSeq" id="WP_013923528.1">
    <property type="nucleotide sequence ID" value="NC_015696.1"/>
</dbReference>
<name>A0ABM5MC46_FRAST</name>
<gene>
    <name evidence="3" type="ordered locus">F7308_1775</name>
</gene>
<evidence type="ECO:0000256" key="1">
    <source>
        <dbReference type="SAM" id="MobiDB-lite"/>
    </source>
</evidence>
<feature type="transmembrane region" description="Helical" evidence="2">
    <location>
        <begin position="92"/>
        <end position="113"/>
    </location>
</feature>
<dbReference type="Gene3D" id="1.10.260.40">
    <property type="entry name" value="lambda repressor-like DNA-binding domains"/>
    <property type="match status" value="1"/>
</dbReference>
<feature type="region of interest" description="Disordered" evidence="1">
    <location>
        <begin position="161"/>
        <end position="221"/>
    </location>
</feature>
<proteinExistence type="predicted"/>
<keyword evidence="2" id="KW-0812">Transmembrane</keyword>
<dbReference type="Proteomes" id="UP000000490">
    <property type="component" value="Chromosome"/>
</dbReference>
<dbReference type="EMBL" id="CP002872">
    <property type="protein sequence ID" value="AEI36699.1"/>
    <property type="molecule type" value="Genomic_DNA"/>
</dbReference>
<dbReference type="Pfam" id="PF13413">
    <property type="entry name" value="HTH_25"/>
    <property type="match status" value="1"/>
</dbReference>
<reference evidence="3" key="1">
    <citation type="submission" date="2011-05" db="EMBL/GenBank/DDBJ databases">
        <authorList>
            <person name="Kuske C.R."/>
            <person name="Challacombe J.F."/>
            <person name="Siddaramappa S."/>
            <person name="Petersen J.M."/>
            <person name="Bruce D.C."/>
        </authorList>
    </citation>
    <scope>NUCLEOTIDE SEQUENCE</scope>
    <source>
        <strain evidence="3">TX077308</strain>
    </source>
</reference>
<accession>A0ABM5MC46</accession>
<sequence>MHSFQTFLKSTREAKELQRETVADAINLSVQTIEIIEEADNDSLLQNSSSVLKNQVRRYCEYLEISEKKIVSILNKIDVLHYKKSRYGKLKLFDYINRFAILILAVVIIVLVIKHLKEDVDVSVSEESPKSAIIYTPINYDLNEPDQQQQTVEHKPVADISATQNVSSSNNGVDSGSSEVTKAGNDSPDATINQRAMKAHPPATANMNNIVIDDGIDDTTK</sequence>
<keyword evidence="2" id="KW-0472">Membrane</keyword>
<evidence type="ECO:0000313" key="3">
    <source>
        <dbReference type="EMBL" id="AEI36699.1"/>
    </source>
</evidence>
<evidence type="ECO:0000313" key="4">
    <source>
        <dbReference type="Proteomes" id="UP000000490"/>
    </source>
</evidence>
<dbReference type="InterPro" id="IPR010982">
    <property type="entry name" value="Lambda_DNA-bd_dom_sf"/>
</dbReference>
<protein>
    <submittedName>
        <fullName evidence="3">Membrane protein</fullName>
    </submittedName>
</protein>
<keyword evidence="4" id="KW-1185">Reference proteome</keyword>
<organism evidence="3 4">
    <name type="scientific">Francisella salina</name>
    <dbReference type="NCBI Taxonomy" id="573569"/>
    <lineage>
        <taxon>Bacteria</taxon>
        <taxon>Pseudomonadati</taxon>
        <taxon>Pseudomonadota</taxon>
        <taxon>Gammaproteobacteria</taxon>
        <taxon>Thiotrichales</taxon>
        <taxon>Francisellaceae</taxon>
        <taxon>Francisella</taxon>
    </lineage>
</organism>